<keyword evidence="7" id="KW-0175">Coiled coil</keyword>
<dbReference type="PRINTS" id="PR00499">
    <property type="entry name" value="P67PHOX"/>
</dbReference>
<evidence type="ECO:0000256" key="1">
    <source>
        <dbReference type="ARBA" id="ARBA00004245"/>
    </source>
</evidence>
<name>A0ABQ8XAK2_9EUKA</name>
<dbReference type="InterPro" id="IPR031160">
    <property type="entry name" value="F_BAR_dom"/>
</dbReference>
<dbReference type="CDD" id="cd00174">
    <property type="entry name" value="SH3"/>
    <property type="match status" value="2"/>
</dbReference>
<dbReference type="PROSITE" id="PS51741">
    <property type="entry name" value="F_BAR"/>
    <property type="match status" value="1"/>
</dbReference>
<dbReference type="PANTHER" id="PTHR23065">
    <property type="entry name" value="PROLINE-SERINE-THREONINE PHOSPHATASE INTERACTING PROTEIN 1"/>
    <property type="match status" value="1"/>
</dbReference>
<dbReference type="Gene3D" id="2.30.30.40">
    <property type="entry name" value="SH3 Domains"/>
    <property type="match status" value="2"/>
</dbReference>
<reference evidence="11" key="1">
    <citation type="submission" date="2022-08" db="EMBL/GenBank/DDBJ databases">
        <title>Novel sulfate-reducing endosymbionts in the free-living metamonad Anaeramoeba.</title>
        <authorList>
            <person name="Jerlstrom-Hultqvist J."/>
            <person name="Cepicka I."/>
            <person name="Gallot-Lavallee L."/>
            <person name="Salas-Leiva D."/>
            <person name="Curtis B.A."/>
            <person name="Zahonova K."/>
            <person name="Pipaliya S."/>
            <person name="Dacks J."/>
            <person name="Roger A.J."/>
        </authorList>
    </citation>
    <scope>NUCLEOTIDE SEQUENCE</scope>
    <source>
        <strain evidence="11">Schooner1</strain>
    </source>
</reference>
<keyword evidence="2 6" id="KW-0728">SH3 domain</keyword>
<dbReference type="PANTHER" id="PTHR23065:SF7">
    <property type="entry name" value="NOSTRIN, ISOFORM H"/>
    <property type="match status" value="1"/>
</dbReference>
<keyword evidence="5" id="KW-0206">Cytoskeleton</keyword>
<comment type="subcellular location">
    <subcellularLocation>
        <location evidence="1">Cytoplasm</location>
        <location evidence="1">Cytoskeleton</location>
    </subcellularLocation>
</comment>
<feature type="region of interest" description="Disordered" evidence="8">
    <location>
        <begin position="249"/>
        <end position="321"/>
    </location>
</feature>
<keyword evidence="4" id="KW-0597">Phosphoprotein</keyword>
<dbReference type="SMART" id="SM00326">
    <property type="entry name" value="SH3"/>
    <property type="match status" value="2"/>
</dbReference>
<gene>
    <name evidence="11" type="ORF">M0813_08077</name>
</gene>
<dbReference type="SUPFAM" id="SSF50044">
    <property type="entry name" value="SH3-domain"/>
    <property type="match status" value="2"/>
</dbReference>
<feature type="compositionally biased region" description="Polar residues" evidence="8">
    <location>
        <begin position="258"/>
        <end position="267"/>
    </location>
</feature>
<dbReference type="SUPFAM" id="SSF103657">
    <property type="entry name" value="BAR/IMD domain-like"/>
    <property type="match status" value="1"/>
</dbReference>
<organism evidence="11 12">
    <name type="scientific">Anaeramoeba flamelloides</name>
    <dbReference type="NCBI Taxonomy" id="1746091"/>
    <lineage>
        <taxon>Eukaryota</taxon>
        <taxon>Metamonada</taxon>
        <taxon>Anaeramoebidae</taxon>
        <taxon>Anaeramoeba</taxon>
    </lineage>
</organism>
<feature type="compositionally biased region" description="Low complexity" evidence="8">
    <location>
        <begin position="268"/>
        <end position="286"/>
    </location>
</feature>
<dbReference type="Proteomes" id="UP001150062">
    <property type="component" value="Unassembled WGS sequence"/>
</dbReference>
<dbReference type="InterPro" id="IPR001060">
    <property type="entry name" value="FCH_dom"/>
</dbReference>
<keyword evidence="12" id="KW-1185">Reference proteome</keyword>
<proteinExistence type="predicted"/>
<evidence type="ECO:0000256" key="5">
    <source>
        <dbReference type="ARBA" id="ARBA00023212"/>
    </source>
</evidence>
<dbReference type="PRINTS" id="PR00452">
    <property type="entry name" value="SH3DOMAIN"/>
</dbReference>
<evidence type="ECO:0000259" key="9">
    <source>
        <dbReference type="PROSITE" id="PS50002"/>
    </source>
</evidence>
<evidence type="ECO:0000256" key="2">
    <source>
        <dbReference type="ARBA" id="ARBA00022443"/>
    </source>
</evidence>
<feature type="domain" description="SH3" evidence="9">
    <location>
        <begin position="324"/>
        <end position="383"/>
    </location>
</feature>
<dbReference type="PROSITE" id="PS50002">
    <property type="entry name" value="SH3"/>
    <property type="match status" value="2"/>
</dbReference>
<protein>
    <submittedName>
        <fullName evidence="11">Sh3 and f-bar domain-containing protein</fullName>
    </submittedName>
</protein>
<dbReference type="Gene3D" id="1.20.1270.60">
    <property type="entry name" value="Arfaptin homology (AH) domain/BAR domain"/>
    <property type="match status" value="1"/>
</dbReference>
<evidence type="ECO:0000256" key="8">
    <source>
        <dbReference type="SAM" id="MobiDB-lite"/>
    </source>
</evidence>
<evidence type="ECO:0000256" key="6">
    <source>
        <dbReference type="PROSITE-ProRule" id="PRU00192"/>
    </source>
</evidence>
<keyword evidence="3" id="KW-0963">Cytoplasm</keyword>
<feature type="domain" description="SH3" evidence="9">
    <location>
        <begin position="394"/>
        <end position="453"/>
    </location>
</feature>
<dbReference type="InterPro" id="IPR036028">
    <property type="entry name" value="SH3-like_dom_sf"/>
</dbReference>
<evidence type="ECO:0000256" key="4">
    <source>
        <dbReference type="ARBA" id="ARBA00022553"/>
    </source>
</evidence>
<dbReference type="InterPro" id="IPR027267">
    <property type="entry name" value="AH/BAR_dom_sf"/>
</dbReference>
<evidence type="ECO:0000313" key="11">
    <source>
        <dbReference type="EMBL" id="KAJ6229160.1"/>
    </source>
</evidence>
<evidence type="ECO:0000259" key="10">
    <source>
        <dbReference type="PROSITE" id="PS51741"/>
    </source>
</evidence>
<accession>A0ABQ8XAK2</accession>
<sequence length="453" mass="50932">MSYASDLWDQYPLVKKKVDEDFSRLSSLSDFLQKCAKIQENYGKMLLKYCQSSKSGNGEYGTLNLGWESIRSEMERIGQLNIDCAENTIKECSQKLLDFRKETKQKRKEIVSNCSKKTKVLDKLRSKLKSSQSKSEKCKQVLQVAQSLEGDKKKDQKVNKAQKNSDKAENELETAQSNFDAGERDYYSTTIPEVLNEFQTLELERSDVVQTSYSGLVTFYKENYISKLTQIISRMETSVQEIDKQKDVEAFSSEHKSGNQPPTDNNKSSISRTTTTSNTTSTTTISQPKFTSNTTTTNINTNTNTINKEEETTQENNNDDEAEICDIQVVATYDYEAKDETDLGFSQGDSIRVVKKHSSGWWEGECNGQRGLFPMNFVSENAEDVESGESGEIDVGDRVQALYDYQAEGSGELSLAEGDVLVITALDDGWYVGYIENGDGTEGSFPGNYIEKI</sequence>
<feature type="domain" description="F-BAR" evidence="10">
    <location>
        <begin position="1"/>
        <end position="247"/>
    </location>
</feature>
<feature type="compositionally biased region" description="Low complexity" evidence="8">
    <location>
        <begin position="293"/>
        <end position="306"/>
    </location>
</feature>
<feature type="compositionally biased region" description="Basic and acidic residues" evidence="8">
    <location>
        <begin position="153"/>
        <end position="170"/>
    </location>
</feature>
<dbReference type="Pfam" id="PF00611">
    <property type="entry name" value="FCH"/>
    <property type="match status" value="1"/>
</dbReference>
<dbReference type="EMBL" id="JAOAOG010000323">
    <property type="protein sequence ID" value="KAJ6229160.1"/>
    <property type="molecule type" value="Genomic_DNA"/>
</dbReference>
<dbReference type="InterPro" id="IPR001452">
    <property type="entry name" value="SH3_domain"/>
</dbReference>
<dbReference type="Pfam" id="PF00018">
    <property type="entry name" value="SH3_1"/>
    <property type="match status" value="2"/>
</dbReference>
<feature type="region of interest" description="Disordered" evidence="8">
    <location>
        <begin position="153"/>
        <end position="183"/>
    </location>
</feature>
<evidence type="ECO:0000313" key="12">
    <source>
        <dbReference type="Proteomes" id="UP001150062"/>
    </source>
</evidence>
<comment type="caution">
    <text evidence="11">The sequence shown here is derived from an EMBL/GenBank/DDBJ whole genome shotgun (WGS) entry which is preliminary data.</text>
</comment>
<evidence type="ECO:0000256" key="3">
    <source>
        <dbReference type="ARBA" id="ARBA00022490"/>
    </source>
</evidence>
<evidence type="ECO:0000256" key="7">
    <source>
        <dbReference type="PROSITE-ProRule" id="PRU01077"/>
    </source>
</evidence>